<protein>
    <recommendedName>
        <fullName evidence="3">Substrate-binding family protein</fullName>
    </recommendedName>
</protein>
<accession>A0ABU1PW33</accession>
<reference evidence="1 2" key="1">
    <citation type="submission" date="2023-07" db="EMBL/GenBank/DDBJ databases">
        <title>Sequencing the genomes of 1000 actinobacteria strains.</title>
        <authorList>
            <person name="Klenk H.-P."/>
        </authorList>
    </citation>
    <scope>NUCLEOTIDE SEQUENCE [LARGE SCALE GENOMIC DNA]</scope>
    <source>
        <strain evidence="1 2">DSM 43749</strain>
    </source>
</reference>
<keyword evidence="2" id="KW-1185">Reference proteome</keyword>
<comment type="caution">
    <text evidence="1">The sequence shown here is derived from an EMBL/GenBank/DDBJ whole genome shotgun (WGS) entry which is preliminary data.</text>
</comment>
<evidence type="ECO:0000313" key="2">
    <source>
        <dbReference type="Proteomes" id="UP001268819"/>
    </source>
</evidence>
<dbReference type="EMBL" id="JAVDSG010000001">
    <property type="protein sequence ID" value="MDR6594852.1"/>
    <property type="molecule type" value="Genomic_DNA"/>
</dbReference>
<gene>
    <name evidence="1" type="ORF">J2S66_003236</name>
</gene>
<evidence type="ECO:0000313" key="1">
    <source>
        <dbReference type="EMBL" id="MDR6594852.1"/>
    </source>
</evidence>
<evidence type="ECO:0008006" key="3">
    <source>
        <dbReference type="Google" id="ProtNLM"/>
    </source>
</evidence>
<proteinExistence type="predicted"/>
<dbReference type="Proteomes" id="UP001268819">
    <property type="component" value="Unassembled WGS sequence"/>
</dbReference>
<organism evidence="1 2">
    <name type="scientific">Saccharothrix longispora</name>
    <dbReference type="NCBI Taxonomy" id="33920"/>
    <lineage>
        <taxon>Bacteria</taxon>
        <taxon>Bacillati</taxon>
        <taxon>Actinomycetota</taxon>
        <taxon>Actinomycetes</taxon>
        <taxon>Pseudonocardiales</taxon>
        <taxon>Pseudonocardiaceae</taxon>
        <taxon>Saccharothrix</taxon>
    </lineage>
</organism>
<name>A0ABU1PW33_9PSEU</name>
<sequence>MELLAARLRDPDRPARRVVIEPRSIVRSSS</sequence>